<dbReference type="GO" id="GO:0032196">
    <property type="term" value="P:transposition"/>
    <property type="evidence" value="ECO:0007669"/>
    <property type="project" value="TreeGrafter"/>
</dbReference>
<dbReference type="eggNOG" id="COG2826">
    <property type="taxonomic scope" value="Bacteria"/>
</dbReference>
<dbReference type="InterPro" id="IPR000835">
    <property type="entry name" value="HTH_MarR-typ"/>
</dbReference>
<dbReference type="PANTHER" id="PTHR10948:SF23">
    <property type="entry name" value="TRANSPOSASE INSI FOR INSERTION SEQUENCE ELEMENT IS30A-RELATED"/>
    <property type="match status" value="1"/>
</dbReference>
<evidence type="ECO:0000313" key="4">
    <source>
        <dbReference type="EMBL" id="EFE66327.2"/>
    </source>
</evidence>
<dbReference type="SUPFAM" id="SSF46785">
    <property type="entry name" value="Winged helix' DNA-binding domain"/>
    <property type="match status" value="1"/>
</dbReference>
<dbReference type="Proteomes" id="UP000003824">
    <property type="component" value="Unassembled WGS sequence"/>
</dbReference>
<dbReference type="InterPro" id="IPR036390">
    <property type="entry name" value="WH_DNA-bd_sf"/>
</dbReference>
<dbReference type="SUPFAM" id="SSF46689">
    <property type="entry name" value="Homeodomain-like"/>
    <property type="match status" value="1"/>
</dbReference>
<dbReference type="EMBL" id="DS999641">
    <property type="protein sequence ID" value="EFE66327.2"/>
    <property type="molecule type" value="Genomic_DNA"/>
</dbReference>
<feature type="domain" description="Transposase IS30-like HTH" evidence="3">
    <location>
        <begin position="21"/>
        <end position="61"/>
    </location>
</feature>
<gene>
    <name evidence="4" type="ORF">SSFG_01577</name>
</gene>
<evidence type="ECO:0000259" key="3">
    <source>
        <dbReference type="Pfam" id="PF13936"/>
    </source>
</evidence>
<dbReference type="InterPro" id="IPR025246">
    <property type="entry name" value="IS30-like_HTH"/>
</dbReference>
<evidence type="ECO:0000259" key="2">
    <source>
        <dbReference type="Pfam" id="PF12802"/>
    </source>
</evidence>
<dbReference type="GO" id="GO:0005829">
    <property type="term" value="C:cytosol"/>
    <property type="evidence" value="ECO:0007669"/>
    <property type="project" value="TreeGrafter"/>
</dbReference>
<evidence type="ECO:0000256" key="1">
    <source>
        <dbReference type="SAM" id="MobiDB-lite"/>
    </source>
</evidence>
<proteinExistence type="predicted"/>
<dbReference type="PANTHER" id="PTHR10948">
    <property type="entry name" value="TRANSPOSASE"/>
    <property type="match status" value="1"/>
</dbReference>
<dbReference type="GO" id="GO:0003700">
    <property type="term" value="F:DNA-binding transcription factor activity"/>
    <property type="evidence" value="ECO:0007669"/>
    <property type="project" value="InterPro"/>
</dbReference>
<dbReference type="AlphaFoldDB" id="D5ZP94"/>
<dbReference type="InterPro" id="IPR009057">
    <property type="entry name" value="Homeodomain-like_sf"/>
</dbReference>
<accession>D5ZP94</accession>
<dbReference type="InterPro" id="IPR051917">
    <property type="entry name" value="Transposase-Integrase"/>
</dbReference>
<evidence type="ECO:0000313" key="5">
    <source>
        <dbReference type="Proteomes" id="UP000003824"/>
    </source>
</evidence>
<dbReference type="Pfam" id="PF13936">
    <property type="entry name" value="HTH_38"/>
    <property type="match status" value="1"/>
</dbReference>
<feature type="domain" description="HTH marR-type" evidence="2">
    <location>
        <begin position="124"/>
        <end position="169"/>
    </location>
</feature>
<dbReference type="GO" id="GO:0004803">
    <property type="term" value="F:transposase activity"/>
    <property type="evidence" value="ECO:0007669"/>
    <property type="project" value="TreeGrafter"/>
</dbReference>
<sequence length="240" mass="26168">MQWRVAMNDGEGNTGGMPGGRLTQQDRRRIAAGLADGLSYAEIARRLDRPTSTISREVGRNGGPGGYRPEQAHRATTQRARRGTPAPPRAAGPPGGTPGEEIVEMAVRTGLPRMTARVHVDLLLSEDGRRTAAELARRLKVSPASVSVAVNYLVQHGYVRRERDPQRRRDVYVVDDEAWYHSVVLGTRQTLEAARAATAGAETYGPDSPVGQRLARAGAFLERISLDTIASADRWRDLLV</sequence>
<dbReference type="Pfam" id="PF12802">
    <property type="entry name" value="MarR_2"/>
    <property type="match status" value="1"/>
</dbReference>
<feature type="region of interest" description="Disordered" evidence="1">
    <location>
        <begin position="1"/>
        <end position="28"/>
    </location>
</feature>
<name>D5ZP94_STRV1</name>
<feature type="region of interest" description="Disordered" evidence="1">
    <location>
        <begin position="45"/>
        <end position="99"/>
    </location>
</feature>
<evidence type="ECO:0008006" key="6">
    <source>
        <dbReference type="Google" id="ProtNLM"/>
    </source>
</evidence>
<dbReference type="InterPro" id="IPR036388">
    <property type="entry name" value="WH-like_DNA-bd_sf"/>
</dbReference>
<reference evidence="5" key="1">
    <citation type="submission" date="2008-12" db="EMBL/GenBank/DDBJ databases">
        <title>Annotation of Streptomyces ghanaensis ATCC 14672.</title>
        <authorList>
            <consortium name="The Broad Institute Genome Sequencing Platform"/>
            <consortium name="Broad Institute Microbial Sequencing Center"/>
            <person name="Fischbach M."/>
            <person name="Ward D."/>
            <person name="Young S."/>
            <person name="Kodira C.D."/>
            <person name="Zeng Q."/>
            <person name="Koehrsen M."/>
            <person name="Godfrey P."/>
            <person name="Alvarado L."/>
            <person name="Berlin A.M."/>
            <person name="Borenstein D."/>
            <person name="Chen Z."/>
            <person name="Engels R."/>
            <person name="Freedman E."/>
            <person name="Gellesch M."/>
            <person name="Goldberg J."/>
            <person name="Griggs A."/>
            <person name="Gujja S."/>
            <person name="Heiman D.I."/>
            <person name="Hepburn T.A."/>
            <person name="Howarth C."/>
            <person name="Jen D."/>
            <person name="Larson L."/>
            <person name="Lewis B."/>
            <person name="Mehta T."/>
            <person name="Park D."/>
            <person name="Pearson M."/>
            <person name="Roberts A."/>
            <person name="Saif S."/>
            <person name="Shea T.D."/>
            <person name="Shenoy N."/>
            <person name="Sisk P."/>
            <person name="Stolte C."/>
            <person name="Sykes S.N."/>
            <person name="Walk T."/>
            <person name="White J."/>
            <person name="Yandava C."/>
            <person name="Straight P."/>
            <person name="Clardy J."/>
            <person name="Hung D."/>
            <person name="Kolter R."/>
            <person name="Mekalanos J."/>
            <person name="Walker S."/>
            <person name="Walsh C.T."/>
            <person name="Wieland B.L.C."/>
            <person name="Ilzarbe M."/>
            <person name="Galagan J."/>
            <person name="Nusbaum C."/>
            <person name="Birren B."/>
        </authorList>
    </citation>
    <scope>NUCLEOTIDE SEQUENCE [LARGE SCALE GENOMIC DNA]</scope>
    <source>
        <strain evidence="5">ATCC 14672 / DSM 40746 / JCM 4963 / KCTC 9882 / NRRL B-12104 / FH 1290</strain>
    </source>
</reference>
<organism evidence="4 5">
    <name type="scientific">Streptomyces viridosporus (strain ATCC 14672 / DSM 40746 / JCM 4963 / KCTC 9882 / NRRL B-12104 / FH 1290)</name>
    <name type="common">Streptomyces ghanaensis</name>
    <dbReference type="NCBI Taxonomy" id="566461"/>
    <lineage>
        <taxon>Bacteria</taxon>
        <taxon>Bacillati</taxon>
        <taxon>Actinomycetota</taxon>
        <taxon>Actinomycetes</taxon>
        <taxon>Kitasatosporales</taxon>
        <taxon>Streptomycetaceae</taxon>
        <taxon>Streptomyces</taxon>
    </lineage>
</organism>
<dbReference type="Gene3D" id="1.10.10.10">
    <property type="entry name" value="Winged helix-like DNA-binding domain superfamily/Winged helix DNA-binding domain"/>
    <property type="match status" value="1"/>
</dbReference>
<protein>
    <recommendedName>
        <fullName evidence="6">MarR family transcriptional regulator</fullName>
    </recommendedName>
</protein>